<gene>
    <name evidence="11" type="ordered locus">TMO_1803</name>
</gene>
<feature type="transmembrane region" description="Helical" evidence="9">
    <location>
        <begin position="89"/>
        <end position="109"/>
    </location>
</feature>
<evidence type="ECO:0000256" key="7">
    <source>
        <dbReference type="ARBA" id="ARBA00023136"/>
    </source>
</evidence>
<evidence type="ECO:0000313" key="12">
    <source>
        <dbReference type="Proteomes" id="UP000005258"/>
    </source>
</evidence>
<dbReference type="InterPro" id="IPR007387">
    <property type="entry name" value="TRAP_DctQ"/>
</dbReference>
<dbReference type="GO" id="GO:0005886">
    <property type="term" value="C:plasma membrane"/>
    <property type="evidence" value="ECO:0007669"/>
    <property type="project" value="UniProtKB-SubCell"/>
</dbReference>
<keyword evidence="2 9" id="KW-0813">Transport</keyword>
<reference evidence="11 12" key="1">
    <citation type="journal article" date="2012" name="J. Am. Chem. Soc.">
        <title>Bacterial biosynthesis and maturation of the didemnin anti-cancer agents.</title>
        <authorList>
            <person name="Xu Y."/>
            <person name="Kersten R.D."/>
            <person name="Nam S.J."/>
            <person name="Lu L."/>
            <person name="Al-Suwailem A.M."/>
            <person name="Zheng H."/>
            <person name="Fenical W."/>
            <person name="Dorrestein P.C."/>
            <person name="Moore B.S."/>
            <person name="Qian P.Y."/>
        </authorList>
    </citation>
    <scope>NUCLEOTIDE SEQUENCE [LARGE SCALE GENOMIC DNA]</scope>
    <source>
        <strain evidence="11 12">KA081020-065</strain>
    </source>
</reference>
<evidence type="ECO:0000256" key="1">
    <source>
        <dbReference type="ARBA" id="ARBA00004429"/>
    </source>
</evidence>
<comment type="subunit">
    <text evidence="9">The complex comprises the extracytoplasmic solute receptor protein and the two transmembrane proteins.</text>
</comment>
<evidence type="ECO:0000256" key="4">
    <source>
        <dbReference type="ARBA" id="ARBA00022519"/>
    </source>
</evidence>
<evidence type="ECO:0000256" key="5">
    <source>
        <dbReference type="ARBA" id="ARBA00022692"/>
    </source>
</evidence>
<feature type="domain" description="Tripartite ATP-independent periplasmic transporters DctQ component" evidence="10">
    <location>
        <begin position="24"/>
        <end position="155"/>
    </location>
</feature>
<dbReference type="HOGENOM" id="CLU_086356_8_3_5"/>
<dbReference type="STRING" id="1110502.TMO_1803"/>
<name>I3TLK4_TISMK</name>
<dbReference type="Proteomes" id="UP000005258">
    <property type="component" value="Chromosome"/>
</dbReference>
<comment type="subcellular location">
    <subcellularLocation>
        <location evidence="1 9">Cell inner membrane</location>
        <topology evidence="1 9">Multi-pass membrane protein</topology>
    </subcellularLocation>
</comment>
<keyword evidence="12" id="KW-1185">Reference proteome</keyword>
<keyword evidence="3" id="KW-1003">Cell membrane</keyword>
<keyword evidence="5 9" id="KW-0812">Transmembrane</keyword>
<protein>
    <recommendedName>
        <fullName evidence="9">TRAP transporter small permease protein</fullName>
    </recommendedName>
</protein>
<dbReference type="PANTHER" id="PTHR35011:SF10">
    <property type="entry name" value="TRAP TRANSPORTER SMALL PERMEASE PROTEIN"/>
    <property type="match status" value="1"/>
</dbReference>
<evidence type="ECO:0000256" key="3">
    <source>
        <dbReference type="ARBA" id="ARBA00022475"/>
    </source>
</evidence>
<feature type="transmembrane region" description="Helical" evidence="9">
    <location>
        <begin position="12"/>
        <end position="37"/>
    </location>
</feature>
<comment type="caution">
    <text evidence="9">Lacks conserved residue(s) required for the propagation of feature annotation.</text>
</comment>
<feature type="transmembrane region" description="Helical" evidence="9">
    <location>
        <begin position="129"/>
        <end position="150"/>
    </location>
</feature>
<sequence length="156" mass="16559">MQRSLPDRACRIGELAAATVIGLMTLHIGLDVAALALSGTPLRGTAEIVSELYMPFVVFGGLAAVQYAGDEIRVDIIDGILSQPLRRGLEKLTQLIVALAAGALAWQTSLQALDALKQGEHLVIGTMRIITWPGKAAIPAAFAMLALASIDRMRRS</sequence>
<evidence type="ECO:0000256" key="8">
    <source>
        <dbReference type="ARBA" id="ARBA00038436"/>
    </source>
</evidence>
<organism evidence="11 12">
    <name type="scientific">Tistrella mobilis (strain KA081020-065)</name>
    <dbReference type="NCBI Taxonomy" id="1110502"/>
    <lineage>
        <taxon>Bacteria</taxon>
        <taxon>Pseudomonadati</taxon>
        <taxon>Pseudomonadota</taxon>
        <taxon>Alphaproteobacteria</taxon>
        <taxon>Geminicoccales</taxon>
        <taxon>Geminicoccaceae</taxon>
        <taxon>Tistrella</taxon>
    </lineage>
</organism>
<dbReference type="AlphaFoldDB" id="I3TLK4"/>
<dbReference type="PANTHER" id="PTHR35011">
    <property type="entry name" value="2,3-DIKETO-L-GULONATE TRAP TRANSPORTER SMALL PERMEASE PROTEIN YIAM"/>
    <property type="match status" value="1"/>
</dbReference>
<keyword evidence="7 9" id="KW-0472">Membrane</keyword>
<comment type="function">
    <text evidence="9">Part of the tripartite ATP-independent periplasmic (TRAP) transport system.</text>
</comment>
<dbReference type="InterPro" id="IPR055348">
    <property type="entry name" value="DctQ"/>
</dbReference>
<dbReference type="GO" id="GO:0022857">
    <property type="term" value="F:transmembrane transporter activity"/>
    <property type="evidence" value="ECO:0007669"/>
    <property type="project" value="UniProtKB-UniRule"/>
</dbReference>
<keyword evidence="6 9" id="KW-1133">Transmembrane helix</keyword>
<evidence type="ECO:0000256" key="2">
    <source>
        <dbReference type="ARBA" id="ARBA00022448"/>
    </source>
</evidence>
<evidence type="ECO:0000256" key="6">
    <source>
        <dbReference type="ARBA" id="ARBA00022989"/>
    </source>
</evidence>
<accession>I3TLK4</accession>
<keyword evidence="4 9" id="KW-0997">Cell inner membrane</keyword>
<comment type="similarity">
    <text evidence="8 9">Belongs to the TRAP transporter small permease family.</text>
</comment>
<evidence type="ECO:0000256" key="9">
    <source>
        <dbReference type="RuleBase" id="RU369079"/>
    </source>
</evidence>
<dbReference type="EMBL" id="CP003236">
    <property type="protein sequence ID" value="AFK53642.1"/>
    <property type="molecule type" value="Genomic_DNA"/>
</dbReference>
<dbReference type="GO" id="GO:0015740">
    <property type="term" value="P:C4-dicarboxylate transport"/>
    <property type="evidence" value="ECO:0007669"/>
    <property type="project" value="TreeGrafter"/>
</dbReference>
<evidence type="ECO:0000259" key="10">
    <source>
        <dbReference type="Pfam" id="PF04290"/>
    </source>
</evidence>
<dbReference type="Pfam" id="PF04290">
    <property type="entry name" value="DctQ"/>
    <property type="match status" value="1"/>
</dbReference>
<dbReference type="KEGG" id="tmo:TMO_1803"/>
<evidence type="ECO:0000313" key="11">
    <source>
        <dbReference type="EMBL" id="AFK53642.1"/>
    </source>
</evidence>
<dbReference type="eggNOG" id="COG4665">
    <property type="taxonomic scope" value="Bacteria"/>
</dbReference>
<proteinExistence type="inferred from homology"/>